<dbReference type="PANTHER" id="PTHR33362:SF5">
    <property type="entry name" value="C4-DICARBOXYLATE TRAP TRANSPORTER LARGE PERMEASE PROTEIN DCTM"/>
    <property type="match status" value="1"/>
</dbReference>
<protein>
    <recommendedName>
        <fullName evidence="8">TRAP C4-dicarboxylate transport system permease DctM subunit domain-containing protein</fullName>
    </recommendedName>
</protein>
<dbReference type="EMBL" id="AP023420">
    <property type="protein sequence ID" value="BCK84650.1"/>
    <property type="molecule type" value="Genomic_DNA"/>
</dbReference>
<feature type="transmembrane region" description="Helical" evidence="7">
    <location>
        <begin position="401"/>
        <end position="422"/>
    </location>
</feature>
<evidence type="ECO:0000313" key="9">
    <source>
        <dbReference type="EMBL" id="BCK84650.1"/>
    </source>
</evidence>
<dbReference type="NCBIfam" id="TIGR00786">
    <property type="entry name" value="dctM"/>
    <property type="match status" value="1"/>
</dbReference>
<evidence type="ECO:0000259" key="8">
    <source>
        <dbReference type="Pfam" id="PF06808"/>
    </source>
</evidence>
<evidence type="ECO:0000256" key="5">
    <source>
        <dbReference type="ARBA" id="ARBA00022989"/>
    </source>
</evidence>
<feature type="transmembrane region" description="Helical" evidence="7">
    <location>
        <begin position="170"/>
        <end position="191"/>
    </location>
</feature>
<evidence type="ECO:0000256" key="7">
    <source>
        <dbReference type="SAM" id="Phobius"/>
    </source>
</evidence>
<accession>A0A810Q8Y0</accession>
<dbReference type="PANTHER" id="PTHR33362">
    <property type="entry name" value="SIALIC ACID TRAP TRANSPORTER PERMEASE PROTEIN SIAT-RELATED"/>
    <property type="match status" value="1"/>
</dbReference>
<dbReference type="RefSeq" id="WP_187029314.1">
    <property type="nucleotide sequence ID" value="NZ_AP023420.1"/>
</dbReference>
<reference evidence="9" key="1">
    <citation type="submission" date="2020-09" db="EMBL/GenBank/DDBJ databases">
        <title>New species isolated from human feces.</title>
        <authorList>
            <person name="Kitahara M."/>
            <person name="Shigeno Y."/>
            <person name="Shime M."/>
            <person name="Matsumoto Y."/>
            <person name="Nakamura S."/>
            <person name="Motooka D."/>
            <person name="Fukuoka S."/>
            <person name="Nishikawa H."/>
            <person name="Benno Y."/>
        </authorList>
    </citation>
    <scope>NUCLEOTIDE SEQUENCE</scope>
    <source>
        <strain evidence="9">MM59</strain>
    </source>
</reference>
<evidence type="ECO:0000256" key="6">
    <source>
        <dbReference type="ARBA" id="ARBA00023136"/>
    </source>
</evidence>
<dbReference type="AlphaFoldDB" id="A0A810Q8Y0"/>
<feature type="transmembrane region" description="Helical" evidence="7">
    <location>
        <begin position="315"/>
        <end position="332"/>
    </location>
</feature>
<sequence>MSLVALFVLLFIAIFATVPIGISLGGATILTMDWFTSMDTVVSAQLGITGLDSFTLIAIPYFILAGELMSTGGISRRIVNMAHCFVKNLVGGLAIITTFACTFFAAISGSGPATVSAIGSMMIPEMEKEKYDKAWATAITCCGGIIGVIIPPSIPFVLFGVITGCSIGELFVAGVVPGLLICAVLCLYSFFACKKNSYGVEVTTDRGHMSTWATFKDSFAALMTPLIILGGIYAGIFTPTEAAIVANVWALIAGKFIYKELTWKTLKTALKNTALTTSSCLFTIACATSFGYLLTTLQVPAKFASFMMGLTSNKYLIMLMLLAFLLVIGCFMDNITSMTILTPIFVPIVTGLGYSLTHFGVFMTVALAIGFVTPPYGANLFVASGITGLSVTQISKKILPMIGVLILCLLVITFVPQITMWLPSVAYK</sequence>
<keyword evidence="4 7" id="KW-0812">Transmembrane</keyword>
<keyword evidence="10" id="KW-1185">Reference proteome</keyword>
<feature type="transmembrane region" description="Helical" evidence="7">
    <location>
        <begin position="273"/>
        <end position="295"/>
    </location>
</feature>
<feature type="transmembrane region" description="Helical" evidence="7">
    <location>
        <begin position="41"/>
        <end position="64"/>
    </location>
</feature>
<evidence type="ECO:0000313" key="10">
    <source>
        <dbReference type="Proteomes" id="UP000679848"/>
    </source>
</evidence>
<evidence type="ECO:0000256" key="2">
    <source>
        <dbReference type="ARBA" id="ARBA00022475"/>
    </source>
</evidence>
<feature type="transmembrane region" description="Helical" evidence="7">
    <location>
        <begin position="134"/>
        <end position="158"/>
    </location>
</feature>
<dbReference type="InterPro" id="IPR004681">
    <property type="entry name" value="TRAP_DctM"/>
</dbReference>
<keyword evidence="2" id="KW-1003">Cell membrane</keyword>
<keyword evidence="5 7" id="KW-1133">Transmembrane helix</keyword>
<organism evidence="9 10">
    <name type="scientific">Pusillibacter faecalis</name>
    <dbReference type="NCBI Taxonomy" id="2714358"/>
    <lineage>
        <taxon>Bacteria</taxon>
        <taxon>Bacillati</taxon>
        <taxon>Bacillota</taxon>
        <taxon>Clostridia</taxon>
        <taxon>Eubacteriales</taxon>
        <taxon>Oscillospiraceae</taxon>
        <taxon>Pusillibacter</taxon>
    </lineage>
</organism>
<proteinExistence type="predicted"/>
<dbReference type="KEGG" id="pfaa:MM59RIKEN_19690"/>
<evidence type="ECO:0000256" key="3">
    <source>
        <dbReference type="ARBA" id="ARBA00022519"/>
    </source>
</evidence>
<gene>
    <name evidence="9" type="ORF">MM59RIKEN_19690</name>
</gene>
<feature type="transmembrane region" description="Helical" evidence="7">
    <location>
        <begin position="85"/>
        <end position="107"/>
    </location>
</feature>
<name>A0A810Q8Y0_9FIRM</name>
<dbReference type="GO" id="GO:0022857">
    <property type="term" value="F:transmembrane transporter activity"/>
    <property type="evidence" value="ECO:0007669"/>
    <property type="project" value="TreeGrafter"/>
</dbReference>
<comment type="subcellular location">
    <subcellularLocation>
        <location evidence="1">Cell inner membrane</location>
        <topology evidence="1">Multi-pass membrane protein</topology>
    </subcellularLocation>
</comment>
<dbReference type="Proteomes" id="UP000679848">
    <property type="component" value="Chromosome"/>
</dbReference>
<dbReference type="GO" id="GO:0005886">
    <property type="term" value="C:plasma membrane"/>
    <property type="evidence" value="ECO:0007669"/>
    <property type="project" value="UniProtKB-SubCell"/>
</dbReference>
<dbReference type="PIRSF" id="PIRSF006066">
    <property type="entry name" value="HI0050"/>
    <property type="match status" value="1"/>
</dbReference>
<dbReference type="InterPro" id="IPR010656">
    <property type="entry name" value="DctM"/>
</dbReference>
<feature type="transmembrane region" description="Helical" evidence="7">
    <location>
        <begin position="219"/>
        <end position="252"/>
    </location>
</feature>
<evidence type="ECO:0000256" key="1">
    <source>
        <dbReference type="ARBA" id="ARBA00004429"/>
    </source>
</evidence>
<keyword evidence="3" id="KW-0997">Cell inner membrane</keyword>
<keyword evidence="6 7" id="KW-0472">Membrane</keyword>
<dbReference type="Pfam" id="PF06808">
    <property type="entry name" value="DctM"/>
    <property type="match status" value="1"/>
</dbReference>
<feature type="domain" description="TRAP C4-dicarboxylate transport system permease DctM subunit" evidence="8">
    <location>
        <begin position="7"/>
        <end position="418"/>
    </location>
</feature>
<evidence type="ECO:0000256" key="4">
    <source>
        <dbReference type="ARBA" id="ARBA00022692"/>
    </source>
</evidence>